<evidence type="ECO:0000313" key="2">
    <source>
        <dbReference type="Proteomes" id="UP000238157"/>
    </source>
</evidence>
<dbReference type="PROSITE" id="PS51257">
    <property type="entry name" value="PROKAR_LIPOPROTEIN"/>
    <property type="match status" value="1"/>
</dbReference>
<dbReference type="Pfam" id="PF14054">
    <property type="entry name" value="DUF4249"/>
    <property type="match status" value="1"/>
</dbReference>
<protein>
    <submittedName>
        <fullName evidence="1">Uncharacterized protein DUF4249</fullName>
    </submittedName>
</protein>
<reference evidence="1 2" key="1">
    <citation type="submission" date="2018-03" db="EMBL/GenBank/DDBJ databases">
        <title>Genomic Encyclopedia of Archaeal and Bacterial Type Strains, Phase II (KMG-II): from individual species to whole genera.</title>
        <authorList>
            <person name="Goeker M."/>
        </authorList>
    </citation>
    <scope>NUCLEOTIDE SEQUENCE [LARGE SCALE GENOMIC DNA]</scope>
    <source>
        <strain evidence="1 2">DSM 27929</strain>
    </source>
</reference>
<evidence type="ECO:0000313" key="1">
    <source>
        <dbReference type="EMBL" id="PRY86181.1"/>
    </source>
</evidence>
<dbReference type="AlphaFoldDB" id="A0A2T0WHH9"/>
<gene>
    <name evidence="1" type="ORF">CLW00_10925</name>
</gene>
<name>A0A2T0WHH9_9BACT</name>
<dbReference type="EMBL" id="PVTR01000009">
    <property type="protein sequence ID" value="PRY86181.1"/>
    <property type="molecule type" value="Genomic_DNA"/>
</dbReference>
<organism evidence="1 2">
    <name type="scientific">Mongoliibacter ruber</name>
    <dbReference type="NCBI Taxonomy" id="1750599"/>
    <lineage>
        <taxon>Bacteria</taxon>
        <taxon>Pseudomonadati</taxon>
        <taxon>Bacteroidota</taxon>
        <taxon>Cytophagia</taxon>
        <taxon>Cytophagales</taxon>
        <taxon>Cyclobacteriaceae</taxon>
        <taxon>Mongoliibacter</taxon>
    </lineage>
</organism>
<sequence>MKKFFWLLIFSAFSCIDPYGFNAELEERALVVEGYITTIPGHQEIRLRRAEVFGPDYVGVNKPEGLAKVLIKDDLGRVFRLVEQEERGQYLTEEIFAAELGRSYNLEIITQDKKRYISRPELVKEVPKLDSVTYRAVRTPGTDRLNDEYGVEVLGHFQDPEGEENFYFWRTLESNFVLVSEPDLGHSGPPGMPTCPPCCERICYHTDLPKPGNIFTIADTDFDGLFQSRVIAYVFDNGTRFKDTYRLELQHMSVSQETQLYLQLVDQQLRLTGSVFDPPPANIRGNMICLDDPDELVLGQFFAADVEAVQLYIQRDKLEFYKTPQSLILSCCIHYLYQDPRTQYIAPLLPTTPPADWNPPRN</sequence>
<comment type="caution">
    <text evidence="1">The sequence shown here is derived from an EMBL/GenBank/DDBJ whole genome shotgun (WGS) entry which is preliminary data.</text>
</comment>
<accession>A0A2T0WHH9</accession>
<keyword evidence="2" id="KW-1185">Reference proteome</keyword>
<dbReference type="InterPro" id="IPR025345">
    <property type="entry name" value="DUF4249"/>
</dbReference>
<proteinExistence type="predicted"/>
<dbReference type="Proteomes" id="UP000238157">
    <property type="component" value="Unassembled WGS sequence"/>
</dbReference>
<dbReference type="RefSeq" id="WP_245917311.1">
    <property type="nucleotide sequence ID" value="NZ_PVTR01000009.1"/>
</dbReference>